<keyword evidence="3" id="KW-1185">Reference proteome</keyword>
<proteinExistence type="predicted"/>
<dbReference type="AlphaFoldDB" id="A0A7W3JSG9"/>
<dbReference type="Proteomes" id="UP000524237">
    <property type="component" value="Unassembled WGS sequence"/>
</dbReference>
<feature type="transmembrane region" description="Helical" evidence="1">
    <location>
        <begin position="52"/>
        <end position="75"/>
    </location>
</feature>
<sequence>MKSPKPVWQRQWRLRLVVAWVVGTVGVTATIISISPSLSLTFSFFGNSSYGVFHLTTFTIAAVELAIPIFIALAIANARRRWWLWLGSTVILVLLLLLLRPAFGSLNVFWLG</sequence>
<comment type="caution">
    <text evidence="2">The sequence shown here is derived from an EMBL/GenBank/DDBJ whole genome shotgun (WGS) entry which is preliminary data.</text>
</comment>
<evidence type="ECO:0000256" key="1">
    <source>
        <dbReference type="SAM" id="Phobius"/>
    </source>
</evidence>
<gene>
    <name evidence="2" type="ORF">FB555_000504</name>
</gene>
<evidence type="ECO:0000313" key="2">
    <source>
        <dbReference type="EMBL" id="MBA8828433.1"/>
    </source>
</evidence>
<keyword evidence="1" id="KW-0472">Membrane</keyword>
<keyword evidence="1" id="KW-1133">Transmembrane helix</keyword>
<accession>A0A7W3JSG9</accession>
<name>A0A7W3JSG9_9MICO</name>
<feature type="transmembrane region" description="Helical" evidence="1">
    <location>
        <begin position="82"/>
        <end position="103"/>
    </location>
</feature>
<reference evidence="2 3" key="1">
    <citation type="submission" date="2020-07" db="EMBL/GenBank/DDBJ databases">
        <title>Sequencing the genomes of 1000 actinobacteria strains.</title>
        <authorList>
            <person name="Klenk H.-P."/>
        </authorList>
    </citation>
    <scope>NUCLEOTIDE SEQUENCE [LARGE SCALE GENOMIC DNA]</scope>
    <source>
        <strain evidence="2 3">DSM 23737</strain>
    </source>
</reference>
<feature type="transmembrane region" description="Helical" evidence="1">
    <location>
        <begin position="12"/>
        <end position="32"/>
    </location>
</feature>
<protein>
    <submittedName>
        <fullName evidence="2">Uncharacterized protein</fullName>
    </submittedName>
</protein>
<organism evidence="2 3">
    <name type="scientific">Alpinimonas psychrophila</name>
    <dbReference type="NCBI Taxonomy" id="748908"/>
    <lineage>
        <taxon>Bacteria</taxon>
        <taxon>Bacillati</taxon>
        <taxon>Actinomycetota</taxon>
        <taxon>Actinomycetes</taxon>
        <taxon>Micrococcales</taxon>
        <taxon>Microbacteriaceae</taxon>
        <taxon>Alpinimonas</taxon>
    </lineage>
</organism>
<keyword evidence="1" id="KW-0812">Transmembrane</keyword>
<dbReference type="EMBL" id="JACGWU010000001">
    <property type="protein sequence ID" value="MBA8828433.1"/>
    <property type="molecule type" value="Genomic_DNA"/>
</dbReference>
<evidence type="ECO:0000313" key="3">
    <source>
        <dbReference type="Proteomes" id="UP000524237"/>
    </source>
</evidence>